<dbReference type="Gene3D" id="3.40.50.1820">
    <property type="entry name" value="alpha/beta hydrolase"/>
    <property type="match status" value="1"/>
</dbReference>
<dbReference type="AlphaFoldDB" id="A0A2A4WVX4"/>
<feature type="domain" description="AB hydrolase-1" evidence="3">
    <location>
        <begin position="68"/>
        <end position="189"/>
    </location>
</feature>
<protein>
    <submittedName>
        <fullName evidence="4">Haloalkane dehalogenase</fullName>
    </submittedName>
</protein>
<gene>
    <name evidence="4" type="ORF">COB20_15475</name>
</gene>
<feature type="signal peptide" evidence="2">
    <location>
        <begin position="1"/>
        <end position="27"/>
    </location>
</feature>
<accession>A0A2A4WVX4</accession>
<dbReference type="Pfam" id="PF00561">
    <property type="entry name" value="Abhydrolase_1"/>
    <property type="match status" value="1"/>
</dbReference>
<dbReference type="EMBL" id="NVUL01000107">
    <property type="protein sequence ID" value="PCI74181.1"/>
    <property type="molecule type" value="Genomic_DNA"/>
</dbReference>
<keyword evidence="1" id="KW-0378">Hydrolase</keyword>
<reference evidence="5" key="1">
    <citation type="submission" date="2017-08" db="EMBL/GenBank/DDBJ databases">
        <title>A dynamic microbial community with high functional redundancy inhabits the cold, oxic subseafloor aquifer.</title>
        <authorList>
            <person name="Tully B.J."/>
            <person name="Wheat C.G."/>
            <person name="Glazer B.T."/>
            <person name="Huber J.A."/>
        </authorList>
    </citation>
    <scope>NUCLEOTIDE SEQUENCE [LARGE SCALE GENOMIC DNA]</scope>
</reference>
<feature type="chain" id="PRO_5012517477" evidence="2">
    <location>
        <begin position="28"/>
        <end position="287"/>
    </location>
</feature>
<dbReference type="SUPFAM" id="SSF53474">
    <property type="entry name" value="alpha/beta-Hydrolases"/>
    <property type="match status" value="1"/>
</dbReference>
<evidence type="ECO:0000259" key="3">
    <source>
        <dbReference type="Pfam" id="PF00561"/>
    </source>
</evidence>
<comment type="caution">
    <text evidence="4">The sequence shown here is derived from an EMBL/GenBank/DDBJ whole genome shotgun (WGS) entry which is preliminary data.</text>
</comment>
<name>A0A2A4WVX4_9GAMM</name>
<dbReference type="PANTHER" id="PTHR42977">
    <property type="entry name" value="HYDROLASE-RELATED"/>
    <property type="match status" value="1"/>
</dbReference>
<evidence type="ECO:0000256" key="2">
    <source>
        <dbReference type="SAM" id="SignalP"/>
    </source>
</evidence>
<evidence type="ECO:0000313" key="4">
    <source>
        <dbReference type="EMBL" id="PCI74181.1"/>
    </source>
</evidence>
<dbReference type="PANTHER" id="PTHR42977:SF3">
    <property type="entry name" value="AB HYDROLASE-1 DOMAIN-CONTAINING PROTEIN"/>
    <property type="match status" value="1"/>
</dbReference>
<keyword evidence="2" id="KW-0732">Signal</keyword>
<dbReference type="Proteomes" id="UP000218767">
    <property type="component" value="Unassembled WGS sequence"/>
</dbReference>
<evidence type="ECO:0000313" key="5">
    <source>
        <dbReference type="Proteomes" id="UP000218767"/>
    </source>
</evidence>
<organism evidence="4 5">
    <name type="scientific">SAR86 cluster bacterium</name>
    <dbReference type="NCBI Taxonomy" id="2030880"/>
    <lineage>
        <taxon>Bacteria</taxon>
        <taxon>Pseudomonadati</taxon>
        <taxon>Pseudomonadota</taxon>
        <taxon>Gammaproteobacteria</taxon>
        <taxon>SAR86 cluster</taxon>
    </lineage>
</organism>
<dbReference type="GO" id="GO:0004301">
    <property type="term" value="F:epoxide hydrolase activity"/>
    <property type="evidence" value="ECO:0007669"/>
    <property type="project" value="TreeGrafter"/>
</dbReference>
<dbReference type="InterPro" id="IPR051340">
    <property type="entry name" value="Haloalkane_dehalogenase"/>
</dbReference>
<dbReference type="InterPro" id="IPR029058">
    <property type="entry name" value="AB_hydrolase_fold"/>
</dbReference>
<dbReference type="PRINTS" id="PR00111">
    <property type="entry name" value="ABHYDROLASE"/>
</dbReference>
<dbReference type="InterPro" id="IPR000073">
    <property type="entry name" value="AB_hydrolase_1"/>
</dbReference>
<proteinExistence type="predicted"/>
<evidence type="ECO:0000256" key="1">
    <source>
        <dbReference type="ARBA" id="ARBA00022801"/>
    </source>
</evidence>
<sequence length="287" mass="32718">MKLKISKARTQVIFLVISLLFSLPALAQPDPDPRAEVFSAEFDYTSKYLTINGHSLHYIDEGNEEGDTFLFLHGNPTSSYLWRNVMHYVKPHHRIVAVDNIGFGKSDQPRDLDYTFQTHYSYIEAFIEAMDLEDIILVIHDWGSVLGLNYAMENPGNVKGIAMMEALIPPTFPMEDAGFFANFRNPETGRELLITQNVFIENILLTGTQTRTMSDAEKDVYREPFTDVETRFPIYVWPNELPIAGEPARNVEVIENIGDWLRTSPHPKLVQYAAPGFILVLLLRIPL</sequence>
<dbReference type="NCBIfam" id="NF002938">
    <property type="entry name" value="PRK03592.1"/>
    <property type="match status" value="1"/>
</dbReference>